<dbReference type="Proteomes" id="UP001295444">
    <property type="component" value="Chromosome 08"/>
</dbReference>
<keyword evidence="3" id="KW-0864">Zinc transport</keyword>
<comment type="function">
    <text evidence="5">Functions as a zinc transporter.</text>
</comment>
<dbReference type="PANTHER" id="PTHR45755">
    <property type="match status" value="1"/>
</dbReference>
<keyword evidence="4 5" id="KW-0406">Ion transport</keyword>
<proteinExistence type="inferred from homology"/>
<comment type="subunit">
    <text evidence="5">Homooligomer.</text>
</comment>
<dbReference type="GO" id="GO:0006882">
    <property type="term" value="P:intracellular zinc ion homeostasis"/>
    <property type="evidence" value="ECO:0007669"/>
    <property type="project" value="InterPro"/>
</dbReference>
<name>A0AAD1SXU0_PELCU</name>
<comment type="similarity">
    <text evidence="1 5">Belongs to the cation diffusion facilitator (CDF) transporter (TC 2.A.4) family. SLC30A subfamily.</text>
</comment>
<organism evidence="6 7">
    <name type="scientific">Pelobates cultripes</name>
    <name type="common">Western spadefoot toad</name>
    <dbReference type="NCBI Taxonomy" id="61616"/>
    <lineage>
        <taxon>Eukaryota</taxon>
        <taxon>Metazoa</taxon>
        <taxon>Chordata</taxon>
        <taxon>Craniata</taxon>
        <taxon>Vertebrata</taxon>
        <taxon>Euteleostomi</taxon>
        <taxon>Amphibia</taxon>
        <taxon>Batrachia</taxon>
        <taxon>Anura</taxon>
        <taxon>Pelobatoidea</taxon>
        <taxon>Pelobatidae</taxon>
        <taxon>Pelobates</taxon>
    </lineage>
</organism>
<gene>
    <name evidence="6" type="ORF">PECUL_23A001326</name>
</gene>
<dbReference type="PANTHER" id="PTHR45755:SF4">
    <property type="entry name" value="ZINC TRANSPORTER 7"/>
    <property type="match status" value="1"/>
</dbReference>
<evidence type="ECO:0000256" key="3">
    <source>
        <dbReference type="ARBA" id="ARBA00022906"/>
    </source>
</evidence>
<reference evidence="6" key="1">
    <citation type="submission" date="2022-03" db="EMBL/GenBank/DDBJ databases">
        <authorList>
            <person name="Alioto T."/>
            <person name="Alioto T."/>
            <person name="Gomez Garrido J."/>
        </authorList>
    </citation>
    <scope>NUCLEOTIDE SEQUENCE</scope>
</reference>
<dbReference type="InterPro" id="IPR045316">
    <property type="entry name" value="Msc2-like"/>
</dbReference>
<dbReference type="AlphaFoldDB" id="A0AAD1SXU0"/>
<evidence type="ECO:0000313" key="6">
    <source>
        <dbReference type="EMBL" id="CAH2311619.1"/>
    </source>
</evidence>
<keyword evidence="2 5" id="KW-0813">Transport</keyword>
<dbReference type="GO" id="GO:0005385">
    <property type="term" value="F:zinc ion transmembrane transporter activity"/>
    <property type="evidence" value="ECO:0007669"/>
    <property type="project" value="UniProtKB-UniRule"/>
</dbReference>
<comment type="subcellular location">
    <subcellularLocation>
        <location evidence="5">Golgi apparatus</location>
        <location evidence="5">trans-Golgi network membrane</location>
        <topology evidence="5">Multi-pass membrane protein</topology>
    </subcellularLocation>
</comment>
<dbReference type="GO" id="GO:1904257">
    <property type="term" value="P:zinc ion import into Golgi lumen"/>
    <property type="evidence" value="ECO:0007669"/>
    <property type="project" value="TreeGrafter"/>
</dbReference>
<evidence type="ECO:0000256" key="5">
    <source>
        <dbReference type="RuleBase" id="RU369017"/>
    </source>
</evidence>
<sequence length="248" mass="28526">MKQRFLKKVYPPTLLEESMDIALTTPREDTLCNKPSTTEVSNSAPTFITKYNHQFHTIQKTLRKHWGILKNDPTLSKFLDNQPQIIFTRAPNLQLMLAPTTKPESADLDQDKHQIDTYQKDVGERFPVRPNPEVKQCAPHDLRDDPRDYDVASVIPLLKQSIGILMQRTPPSLDNVLPECYQRVQQLQGVYHLHDPHFWTLCTDVYIGTLKLVVAPEADARWILSQTHNIFTQVGVRQLYVQIDSAAM</sequence>
<accession>A0AAD1SXU0</accession>
<evidence type="ECO:0000256" key="4">
    <source>
        <dbReference type="ARBA" id="ARBA00023065"/>
    </source>
</evidence>
<keyword evidence="7" id="KW-1185">Reference proteome</keyword>
<dbReference type="GO" id="GO:0031410">
    <property type="term" value="C:cytoplasmic vesicle"/>
    <property type="evidence" value="ECO:0007669"/>
    <property type="project" value="TreeGrafter"/>
</dbReference>
<evidence type="ECO:0000313" key="7">
    <source>
        <dbReference type="Proteomes" id="UP001295444"/>
    </source>
</evidence>
<evidence type="ECO:0000256" key="1">
    <source>
        <dbReference type="ARBA" id="ARBA00008873"/>
    </source>
</evidence>
<keyword evidence="3" id="KW-0862">Zinc</keyword>
<dbReference type="GO" id="GO:0005794">
    <property type="term" value="C:Golgi apparatus"/>
    <property type="evidence" value="ECO:0007669"/>
    <property type="project" value="UniProtKB-SubCell"/>
</dbReference>
<evidence type="ECO:0000256" key="2">
    <source>
        <dbReference type="ARBA" id="ARBA00022448"/>
    </source>
</evidence>
<protein>
    <recommendedName>
        <fullName evidence="5">Zinc transporter</fullName>
    </recommendedName>
</protein>
<dbReference type="EMBL" id="OW240919">
    <property type="protein sequence ID" value="CAH2311619.1"/>
    <property type="molecule type" value="Genomic_DNA"/>
</dbReference>
<keyword evidence="5" id="KW-0333">Golgi apparatus</keyword>